<dbReference type="CDD" id="cd06170">
    <property type="entry name" value="LuxR_C_like"/>
    <property type="match status" value="1"/>
</dbReference>
<dbReference type="RefSeq" id="WP_043528777.1">
    <property type="nucleotide sequence ID" value="NZ_BAABKU010000041.1"/>
</dbReference>
<organism evidence="8 9">
    <name type="scientific">Actinoplanes utahensis</name>
    <dbReference type="NCBI Taxonomy" id="1869"/>
    <lineage>
        <taxon>Bacteria</taxon>
        <taxon>Bacillati</taxon>
        <taxon>Actinomycetota</taxon>
        <taxon>Actinomycetes</taxon>
        <taxon>Micromonosporales</taxon>
        <taxon>Micromonosporaceae</taxon>
        <taxon>Actinoplanes</taxon>
    </lineage>
</organism>
<evidence type="ECO:0000259" key="6">
    <source>
        <dbReference type="PROSITE" id="PS50043"/>
    </source>
</evidence>
<dbReference type="InterPro" id="IPR016032">
    <property type="entry name" value="Sig_transdc_resp-reg_C-effctor"/>
</dbReference>
<dbReference type="InterPro" id="IPR039420">
    <property type="entry name" value="WalR-like"/>
</dbReference>
<evidence type="ECO:0000313" key="9">
    <source>
        <dbReference type="Proteomes" id="UP000054537"/>
    </source>
</evidence>
<dbReference type="PRINTS" id="PR00038">
    <property type="entry name" value="HTHLUXR"/>
</dbReference>
<dbReference type="Gene3D" id="3.40.50.2300">
    <property type="match status" value="1"/>
</dbReference>
<dbReference type="CDD" id="cd17535">
    <property type="entry name" value="REC_NarL-like"/>
    <property type="match status" value="1"/>
</dbReference>
<dbReference type="Pfam" id="PF00196">
    <property type="entry name" value="GerE"/>
    <property type="match status" value="1"/>
</dbReference>
<dbReference type="InterPro" id="IPR001789">
    <property type="entry name" value="Sig_transdc_resp-reg_receiver"/>
</dbReference>
<reference evidence="8 9" key="1">
    <citation type="submission" date="2014-10" db="EMBL/GenBank/DDBJ databases">
        <title>Draft genome sequence of Actinoplanes utahensis NRRL 12052.</title>
        <authorList>
            <person name="Velasco-Bucheli B."/>
            <person name="del Cerro C."/>
            <person name="Hormigo D."/>
            <person name="Garcia J.L."/>
            <person name="Acebal C."/>
            <person name="Arroyo M."/>
            <person name="de la Mata I."/>
        </authorList>
    </citation>
    <scope>NUCLEOTIDE SEQUENCE [LARGE SCALE GENOMIC DNA]</scope>
    <source>
        <strain evidence="8 9">NRRL 12052</strain>
    </source>
</reference>
<dbReference type="GO" id="GO:0003677">
    <property type="term" value="F:DNA binding"/>
    <property type="evidence" value="ECO:0007669"/>
    <property type="project" value="UniProtKB-KW"/>
</dbReference>
<dbReference type="eggNOG" id="COG2197">
    <property type="taxonomic scope" value="Bacteria"/>
</dbReference>
<dbReference type="GO" id="GO:0000160">
    <property type="term" value="P:phosphorelay signal transduction system"/>
    <property type="evidence" value="ECO:0007669"/>
    <property type="project" value="InterPro"/>
</dbReference>
<dbReference type="InterPro" id="IPR058245">
    <property type="entry name" value="NreC/VraR/RcsB-like_REC"/>
</dbReference>
<keyword evidence="9" id="KW-1185">Reference proteome</keyword>
<dbReference type="OrthoDB" id="9808843at2"/>
<dbReference type="SMART" id="SM00421">
    <property type="entry name" value="HTH_LUXR"/>
    <property type="match status" value="1"/>
</dbReference>
<protein>
    <submittedName>
        <fullName evidence="8">LuxR family transcriptional regulator</fullName>
    </submittedName>
</protein>
<feature type="domain" description="Response regulatory" evidence="7">
    <location>
        <begin position="6"/>
        <end position="122"/>
    </location>
</feature>
<dbReference type="SUPFAM" id="SSF52172">
    <property type="entry name" value="CheY-like"/>
    <property type="match status" value="1"/>
</dbReference>
<dbReference type="PANTHER" id="PTHR43214">
    <property type="entry name" value="TWO-COMPONENT RESPONSE REGULATOR"/>
    <property type="match status" value="1"/>
</dbReference>
<evidence type="ECO:0000256" key="3">
    <source>
        <dbReference type="ARBA" id="ARBA00023125"/>
    </source>
</evidence>
<dbReference type="SUPFAM" id="SSF46894">
    <property type="entry name" value="C-terminal effector domain of the bipartite response regulators"/>
    <property type="match status" value="1"/>
</dbReference>
<dbReference type="PROSITE" id="PS00622">
    <property type="entry name" value="HTH_LUXR_1"/>
    <property type="match status" value="1"/>
</dbReference>
<keyword evidence="1 5" id="KW-0597">Phosphoprotein</keyword>
<dbReference type="InterPro" id="IPR011006">
    <property type="entry name" value="CheY-like_superfamily"/>
</dbReference>
<evidence type="ECO:0000256" key="5">
    <source>
        <dbReference type="PROSITE-ProRule" id="PRU00169"/>
    </source>
</evidence>
<dbReference type="EMBL" id="JRTT01000036">
    <property type="protein sequence ID" value="KHD74799.1"/>
    <property type="molecule type" value="Genomic_DNA"/>
</dbReference>
<keyword evidence="4" id="KW-0804">Transcription</keyword>
<comment type="caution">
    <text evidence="8">The sequence shown here is derived from an EMBL/GenBank/DDBJ whole genome shotgun (WGS) entry which is preliminary data.</text>
</comment>
<sequence>MTEPIRVLIADDDGLVRAGIGLILTPLPDVEVVAEATNGREAVDLTVRHRPTVVLLDIRMPVMEGLAALREIRRTVPASAVIILTTFGEAGYVSEALAAGAAGFLLKDSAVDDLARAIRAAAAGEAFLTPSITRQVLDRLPPATTPGELAAAARLAALSDREREVLLLIAQGLSNAAISEQLWITEATVKTYISRLFAKLECDNRVQAARLVHQSGLLHH</sequence>
<dbReference type="InterPro" id="IPR000792">
    <property type="entry name" value="Tscrpt_reg_LuxR_C"/>
</dbReference>
<dbReference type="SMART" id="SM00448">
    <property type="entry name" value="REC"/>
    <property type="match status" value="1"/>
</dbReference>
<dbReference type="PANTHER" id="PTHR43214:SF24">
    <property type="entry name" value="TRANSCRIPTIONAL REGULATORY PROTEIN NARL-RELATED"/>
    <property type="match status" value="1"/>
</dbReference>
<evidence type="ECO:0000256" key="1">
    <source>
        <dbReference type="ARBA" id="ARBA00022553"/>
    </source>
</evidence>
<dbReference type="PROSITE" id="PS50043">
    <property type="entry name" value="HTH_LUXR_2"/>
    <property type="match status" value="1"/>
</dbReference>
<dbReference type="AlphaFoldDB" id="A0A0A6UKI7"/>
<dbReference type="Proteomes" id="UP000054537">
    <property type="component" value="Unassembled WGS sequence"/>
</dbReference>
<keyword evidence="3" id="KW-0238">DNA-binding</keyword>
<feature type="modified residue" description="4-aspartylphosphate" evidence="5">
    <location>
        <position position="57"/>
    </location>
</feature>
<keyword evidence="2" id="KW-0805">Transcription regulation</keyword>
<proteinExistence type="predicted"/>
<evidence type="ECO:0000256" key="2">
    <source>
        <dbReference type="ARBA" id="ARBA00023015"/>
    </source>
</evidence>
<dbReference type="PROSITE" id="PS50110">
    <property type="entry name" value="RESPONSE_REGULATORY"/>
    <property type="match status" value="1"/>
</dbReference>
<name>A0A0A6UKI7_ACTUT</name>
<gene>
    <name evidence="8" type="ORF">MB27_26580</name>
</gene>
<feature type="domain" description="HTH luxR-type" evidence="6">
    <location>
        <begin position="151"/>
        <end position="216"/>
    </location>
</feature>
<dbReference type="Pfam" id="PF00072">
    <property type="entry name" value="Response_reg"/>
    <property type="match status" value="1"/>
</dbReference>
<evidence type="ECO:0000256" key="4">
    <source>
        <dbReference type="ARBA" id="ARBA00023163"/>
    </source>
</evidence>
<evidence type="ECO:0000313" key="8">
    <source>
        <dbReference type="EMBL" id="KHD74799.1"/>
    </source>
</evidence>
<dbReference type="GO" id="GO:0006355">
    <property type="term" value="P:regulation of DNA-templated transcription"/>
    <property type="evidence" value="ECO:0007669"/>
    <property type="project" value="InterPro"/>
</dbReference>
<dbReference type="STRING" id="1869.MB27_26580"/>
<accession>A0A0A6UKI7</accession>
<evidence type="ECO:0000259" key="7">
    <source>
        <dbReference type="PROSITE" id="PS50110"/>
    </source>
</evidence>